<evidence type="ECO:0000313" key="8">
    <source>
        <dbReference type="Proteomes" id="UP000886885"/>
    </source>
</evidence>
<feature type="transmembrane region" description="Helical" evidence="5">
    <location>
        <begin position="182"/>
        <end position="204"/>
    </location>
</feature>
<evidence type="ECO:0000259" key="6">
    <source>
        <dbReference type="PROSITE" id="PS51292"/>
    </source>
</evidence>
<feature type="compositionally biased region" description="Polar residues" evidence="4">
    <location>
        <begin position="1"/>
        <end position="13"/>
    </location>
</feature>
<organism evidence="7 8">
    <name type="scientific">Populus tomentosa</name>
    <name type="common">Chinese white poplar</name>
    <dbReference type="NCBI Taxonomy" id="118781"/>
    <lineage>
        <taxon>Eukaryota</taxon>
        <taxon>Viridiplantae</taxon>
        <taxon>Streptophyta</taxon>
        <taxon>Embryophyta</taxon>
        <taxon>Tracheophyta</taxon>
        <taxon>Spermatophyta</taxon>
        <taxon>Magnoliopsida</taxon>
        <taxon>eudicotyledons</taxon>
        <taxon>Gunneridae</taxon>
        <taxon>Pentapetalae</taxon>
        <taxon>rosids</taxon>
        <taxon>fabids</taxon>
        <taxon>Malpighiales</taxon>
        <taxon>Salicaceae</taxon>
        <taxon>Saliceae</taxon>
        <taxon>Populus</taxon>
    </lineage>
</organism>
<evidence type="ECO:0000256" key="3">
    <source>
        <dbReference type="ARBA" id="ARBA00022833"/>
    </source>
</evidence>
<feature type="domain" description="RING-CH-type" evidence="6">
    <location>
        <begin position="88"/>
        <end position="148"/>
    </location>
</feature>
<keyword evidence="5" id="KW-1133">Transmembrane helix</keyword>
<dbReference type="GO" id="GO:0008270">
    <property type="term" value="F:zinc ion binding"/>
    <property type="evidence" value="ECO:0007669"/>
    <property type="project" value="UniProtKB-KW"/>
</dbReference>
<dbReference type="PANTHER" id="PTHR46214">
    <property type="entry name" value="ZINC FINGER, RING-CH-TYPE"/>
    <property type="match status" value="1"/>
</dbReference>
<accession>A0A8X8ALW0</accession>
<dbReference type="CDD" id="cd16495">
    <property type="entry name" value="RING_CH-C4HC3_MARCH"/>
    <property type="match status" value="1"/>
</dbReference>
<dbReference type="AlphaFoldDB" id="A0A8X8ALW0"/>
<evidence type="ECO:0000256" key="5">
    <source>
        <dbReference type="SAM" id="Phobius"/>
    </source>
</evidence>
<reference evidence="7" key="1">
    <citation type="journal article" date="2020" name="bioRxiv">
        <title>Hybrid origin of Populus tomentosa Carr. identified through genome sequencing and phylogenomic analysis.</title>
        <authorList>
            <person name="An X."/>
            <person name="Gao K."/>
            <person name="Chen Z."/>
            <person name="Li J."/>
            <person name="Yang X."/>
            <person name="Yang X."/>
            <person name="Zhou J."/>
            <person name="Guo T."/>
            <person name="Zhao T."/>
            <person name="Huang S."/>
            <person name="Miao D."/>
            <person name="Khan W.U."/>
            <person name="Rao P."/>
            <person name="Ye M."/>
            <person name="Lei B."/>
            <person name="Liao W."/>
            <person name="Wang J."/>
            <person name="Ji L."/>
            <person name="Li Y."/>
            <person name="Guo B."/>
            <person name="Mustafa N.S."/>
            <person name="Li S."/>
            <person name="Yun Q."/>
            <person name="Keller S.R."/>
            <person name="Mao J."/>
            <person name="Zhang R."/>
            <person name="Strauss S.H."/>
        </authorList>
    </citation>
    <scope>NUCLEOTIDE SEQUENCE</scope>
    <source>
        <strain evidence="7">GM15</strain>
        <tissue evidence="7">Leaf</tissue>
    </source>
</reference>
<evidence type="ECO:0000256" key="2">
    <source>
        <dbReference type="ARBA" id="ARBA00022771"/>
    </source>
</evidence>
<dbReference type="EMBL" id="JAAWWB010000002">
    <property type="protein sequence ID" value="KAG6790741.1"/>
    <property type="molecule type" value="Genomic_DNA"/>
</dbReference>
<protein>
    <recommendedName>
        <fullName evidence="6">RING-CH-type domain-containing protein</fullName>
    </recommendedName>
</protein>
<keyword evidence="3" id="KW-0862">Zinc</keyword>
<dbReference type="InterPro" id="IPR011016">
    <property type="entry name" value="Znf_RING-CH"/>
</dbReference>
<dbReference type="Pfam" id="PF12906">
    <property type="entry name" value="RINGv"/>
    <property type="match status" value="1"/>
</dbReference>
<evidence type="ECO:0000256" key="1">
    <source>
        <dbReference type="ARBA" id="ARBA00022723"/>
    </source>
</evidence>
<feature type="transmembrane region" description="Helical" evidence="5">
    <location>
        <begin position="210"/>
        <end position="230"/>
    </location>
</feature>
<keyword evidence="8" id="KW-1185">Reference proteome</keyword>
<proteinExistence type="predicted"/>
<evidence type="ECO:0000256" key="4">
    <source>
        <dbReference type="SAM" id="MobiDB-lite"/>
    </source>
</evidence>
<dbReference type="Proteomes" id="UP000886885">
    <property type="component" value="Chromosome 1D"/>
</dbReference>
<keyword evidence="5" id="KW-0812">Transmembrane</keyword>
<keyword evidence="5" id="KW-0472">Membrane</keyword>
<dbReference type="PROSITE" id="PS51292">
    <property type="entry name" value="ZF_RING_CH"/>
    <property type="match status" value="1"/>
</dbReference>
<gene>
    <name evidence="7" type="ORF">POTOM_006906</name>
</gene>
<sequence length="257" mass="27618">MQNDVSDRNSTTRAGAGDLALTEVDLEKQDNSKALPQEGGNEFFSGNSGFPPVIAIAFSNGESTMAHVAASKEDLPSVDSPRKGSLSRISSLHELCRVCQQEKEEVLIDLGCKCKGGLAKAHRTCIDTWFSRRGSNKCEICQAVAVNVSPPESQPSVDCCRQTTGFGESTLTLDHENIIGPLWVAFSILTCVLLLDVLISITLGVSALPVNIIIGVIVVLGLGTALRLALDFCIKWSFRRPVQRADANVNHGYHPAL</sequence>
<keyword evidence="2" id="KW-0863">Zinc-finger</keyword>
<name>A0A8X8ALW0_POPTO</name>
<dbReference type="OrthoDB" id="273089at2759"/>
<feature type="region of interest" description="Disordered" evidence="4">
    <location>
        <begin position="1"/>
        <end position="43"/>
    </location>
</feature>
<keyword evidence="1" id="KW-0479">Metal-binding</keyword>
<evidence type="ECO:0000313" key="7">
    <source>
        <dbReference type="EMBL" id="KAG6790741.1"/>
    </source>
</evidence>
<comment type="caution">
    <text evidence="7">The sequence shown here is derived from an EMBL/GenBank/DDBJ whole genome shotgun (WGS) entry which is preliminary data.</text>
</comment>
<dbReference type="SMART" id="SM00744">
    <property type="entry name" value="RINGv"/>
    <property type="match status" value="1"/>
</dbReference>
<dbReference type="PANTHER" id="PTHR46214:SF16">
    <property type="entry name" value="OS10G0481450 PROTEIN"/>
    <property type="match status" value="1"/>
</dbReference>